<evidence type="ECO:0000256" key="6">
    <source>
        <dbReference type="PIRNR" id="PIRNR018968"/>
    </source>
</evidence>
<feature type="transmembrane region" description="Helical" evidence="6">
    <location>
        <begin position="100"/>
        <end position="127"/>
    </location>
</feature>
<dbReference type="EMBL" id="FOGK01000018">
    <property type="protein sequence ID" value="SER80295.1"/>
    <property type="molecule type" value="Genomic_DNA"/>
</dbReference>
<dbReference type="InterPro" id="IPR003838">
    <property type="entry name" value="ABC3_permease_C"/>
</dbReference>
<comment type="similarity">
    <text evidence="6">Belongs to the ABC-4 integral membrane protein family.</text>
</comment>
<evidence type="ECO:0000256" key="1">
    <source>
        <dbReference type="ARBA" id="ARBA00004651"/>
    </source>
</evidence>
<evidence type="ECO:0000313" key="9">
    <source>
        <dbReference type="Proteomes" id="UP000182818"/>
    </source>
</evidence>
<dbReference type="RefSeq" id="WP_057807302.1">
    <property type="nucleotide sequence ID" value="NZ_BJYP01000035.1"/>
</dbReference>
<dbReference type="InterPro" id="IPR052536">
    <property type="entry name" value="ABC-4_Integral_Memb_Prot"/>
</dbReference>
<feature type="transmembrane region" description="Helical" evidence="6">
    <location>
        <begin position="569"/>
        <end position="587"/>
    </location>
</feature>
<evidence type="ECO:0000256" key="4">
    <source>
        <dbReference type="ARBA" id="ARBA00022989"/>
    </source>
</evidence>
<keyword evidence="6" id="KW-0813">Transport</keyword>
<reference evidence="8 9" key="1">
    <citation type="submission" date="2016-10" db="EMBL/GenBank/DDBJ databases">
        <authorList>
            <person name="Varghese N."/>
            <person name="Submissions S."/>
        </authorList>
    </citation>
    <scope>NUCLEOTIDE SEQUENCE [LARGE SCALE GENOMIC DNA]</scope>
    <source>
        <strain evidence="8 9">CGMCC 1.3889</strain>
    </source>
</reference>
<feature type="transmembrane region" description="Helical" evidence="6">
    <location>
        <begin position="50"/>
        <end position="79"/>
    </location>
</feature>
<keyword evidence="3 6" id="KW-0812">Transmembrane</keyword>
<dbReference type="GeneID" id="76044138"/>
<dbReference type="Proteomes" id="UP000182818">
    <property type="component" value="Unassembled WGS sequence"/>
</dbReference>
<evidence type="ECO:0000256" key="2">
    <source>
        <dbReference type="ARBA" id="ARBA00022475"/>
    </source>
</evidence>
<feature type="transmembrane region" description="Helical" evidence="6">
    <location>
        <begin position="479"/>
        <end position="501"/>
    </location>
</feature>
<dbReference type="PANTHER" id="PTHR46795:SF3">
    <property type="entry name" value="ABC TRANSPORTER PERMEASE"/>
    <property type="match status" value="1"/>
</dbReference>
<feature type="transmembrane region" description="Helical" evidence="6">
    <location>
        <begin position="283"/>
        <end position="304"/>
    </location>
</feature>
<feature type="transmembrane region" description="Helical" evidence="6">
    <location>
        <begin position="17"/>
        <end position="38"/>
    </location>
</feature>
<evidence type="ECO:0000256" key="5">
    <source>
        <dbReference type="ARBA" id="ARBA00023136"/>
    </source>
</evidence>
<dbReference type="PIRSF" id="PIRSF018968">
    <property type="entry name" value="ABC_permease_BceB"/>
    <property type="match status" value="1"/>
</dbReference>
<feature type="domain" description="ABC3 transporter permease C-terminal" evidence="7">
    <location>
        <begin position="60"/>
        <end position="178"/>
    </location>
</feature>
<dbReference type="PANTHER" id="PTHR46795">
    <property type="entry name" value="ABC TRANSPORTER PERMEASE-RELATED-RELATED"/>
    <property type="match status" value="1"/>
</dbReference>
<organism evidence="8 9">
    <name type="scientific">Pediococcus ethanolidurans</name>
    <dbReference type="NCBI Taxonomy" id="319653"/>
    <lineage>
        <taxon>Bacteria</taxon>
        <taxon>Bacillati</taxon>
        <taxon>Bacillota</taxon>
        <taxon>Bacilli</taxon>
        <taxon>Lactobacillales</taxon>
        <taxon>Lactobacillaceae</taxon>
        <taxon>Pediococcus</taxon>
    </lineage>
</organism>
<sequence length="599" mass="67148">MLFKLAFVSIKDSWRDYMVLFSGLIISSAIFYMFEAIATNQALIKGNISIGLASVVFQFGSVLLGIITLVYIVYANSFLMNMREHDYGLFIMLGGKKSRLGVLIFLETLLIGVISTALGVLVGVGLTKGLAQLLMSRLDVRMAHFTALNNLALIVTFVFFIILFFMASIINQYKLLHRPVLKLLRGNTTADKPIKTTSWRYAEGFLGLILLAIGYWAMATIETLTLLSIPIALVTIVLGTYCLYNALFQILILTLKRGQLASKGLNGFALGQLNFRIRDYTKMLAVVSILFALALGAITVGMGYHRLIPSIARGSSAYDLVVYKPTPKTQKLVQKLNLKEQTTYTRKIKGKTVYFDQNEFQKIAFQISKVKQEKVIVQNVTVKKLQNNEHAQEQLLGLQANYDLQQVKLVTHSKFQKIKAGESKLTLLKTSGLTKNTSVLKQIATIQANQFSQKMAIQNLGGAYPVYQVANVMFGGLEFVGFFLGLAFLTMLASCLMFKILSGAQTDKRRYRMLNRLGTRQKLIRRSIRRELGVLFLLPGVLGVIHVMFGLKMFVPLMGNPYIHLQTPFGIFLLLYLGYYLITVIIYEKLVVPTVDMQF</sequence>
<gene>
    <name evidence="8" type="ORF">SAMN04487973_1186</name>
</gene>
<proteinExistence type="inferred from homology"/>
<evidence type="ECO:0000259" key="7">
    <source>
        <dbReference type="Pfam" id="PF02687"/>
    </source>
</evidence>
<dbReference type="Pfam" id="PF02687">
    <property type="entry name" value="FtsX"/>
    <property type="match status" value="1"/>
</dbReference>
<comment type="caution">
    <text evidence="8">The sequence shown here is derived from an EMBL/GenBank/DDBJ whole genome shotgun (WGS) entry which is preliminary data.</text>
</comment>
<accession>A0A1H9S6N7</accession>
<protein>
    <submittedName>
        <fullName evidence="8">ABC transport system permease protein</fullName>
    </submittedName>
</protein>
<keyword evidence="5 6" id="KW-0472">Membrane</keyword>
<feature type="transmembrane region" description="Helical" evidence="6">
    <location>
        <begin position="201"/>
        <end position="221"/>
    </location>
</feature>
<evidence type="ECO:0000313" key="8">
    <source>
        <dbReference type="EMBL" id="SER80295.1"/>
    </source>
</evidence>
<keyword evidence="9" id="KW-1185">Reference proteome</keyword>
<dbReference type="InterPro" id="IPR027022">
    <property type="entry name" value="ABC_permease_BceB-typ"/>
</dbReference>
<feature type="transmembrane region" description="Helical" evidence="6">
    <location>
        <begin position="147"/>
        <end position="170"/>
    </location>
</feature>
<name>A0A1H9S6N7_9LACO</name>
<evidence type="ECO:0000256" key="3">
    <source>
        <dbReference type="ARBA" id="ARBA00022692"/>
    </source>
</evidence>
<feature type="transmembrane region" description="Helical" evidence="6">
    <location>
        <begin position="532"/>
        <end position="549"/>
    </location>
</feature>
<comment type="subcellular location">
    <subcellularLocation>
        <location evidence="1 6">Cell membrane</location>
        <topology evidence="1 6">Multi-pass membrane protein</topology>
    </subcellularLocation>
</comment>
<keyword evidence="2 6" id="KW-1003">Cell membrane</keyword>
<feature type="transmembrane region" description="Helical" evidence="6">
    <location>
        <begin position="227"/>
        <end position="253"/>
    </location>
</feature>
<keyword evidence="4 6" id="KW-1133">Transmembrane helix</keyword>